<accession>A0A4S8PRY7</accession>
<sequence>MHSLLTPASRPIEVSHRSVLAIAVPMTLGFVTTPLLGLTDTAVVGRSGDAAQLAGLAIAAALFDLLFASLNFLRASTTALVAQAQGRGETHELFAVFWRSIALSIGFGLLILLLSPAIIGFGPKLMGAEGNVQSAAATYIAIRILAAPVTLSNFTLLGFVLGRGLGSVGLALQILLNGVNIAMSILLGWTFGFGIAGVAWGTVIGEVVAMLAGFAFVFWRYGQAAVPQVSMVTDRPKLMALFRLNRDILIRTFSLITAFTVMTRIGAGFGAVTLAANAVLMNFFMIASFYLDGMATAAEQITGETIGARQRTAFERAVKLTGLWSFGLAIASLVFFLVFGNAIVGFITTAGDVRSVAETYLVYAALTALTGALAFHMDGVFIGATWSSDMRNMMLLALAGYLASVAALVPLFSNHGLWIALNVFLGLRGLLLLARLKPKTDQTFTDSQ</sequence>
<dbReference type="GO" id="GO:0042910">
    <property type="term" value="F:xenobiotic transmembrane transporter activity"/>
    <property type="evidence" value="ECO:0007669"/>
    <property type="project" value="InterPro"/>
</dbReference>
<feature type="transmembrane region" description="Helical" evidence="6">
    <location>
        <begin position="174"/>
        <end position="192"/>
    </location>
</feature>
<comment type="subcellular location">
    <subcellularLocation>
        <location evidence="1">Membrane</location>
        <topology evidence="1">Multi-pass membrane protein</topology>
    </subcellularLocation>
</comment>
<evidence type="ECO:0000256" key="5">
    <source>
        <dbReference type="ARBA" id="ARBA00023136"/>
    </source>
</evidence>
<feature type="transmembrane region" description="Helical" evidence="6">
    <location>
        <begin position="20"/>
        <end position="38"/>
    </location>
</feature>
<keyword evidence="3 6" id="KW-0812">Transmembrane</keyword>
<feature type="transmembrane region" description="Helical" evidence="6">
    <location>
        <begin position="50"/>
        <end position="73"/>
    </location>
</feature>
<dbReference type="GO" id="GO:0015297">
    <property type="term" value="F:antiporter activity"/>
    <property type="evidence" value="ECO:0007669"/>
    <property type="project" value="InterPro"/>
</dbReference>
<dbReference type="PANTHER" id="PTHR42893:SF46">
    <property type="entry name" value="PROTEIN DETOXIFICATION 44, CHLOROPLASTIC"/>
    <property type="match status" value="1"/>
</dbReference>
<evidence type="ECO:0000313" key="8">
    <source>
        <dbReference type="Proteomes" id="UP000307378"/>
    </source>
</evidence>
<organism evidence="7 8">
    <name type="scientific">Rhizobium rosettiformans W3</name>
    <dbReference type="NCBI Taxonomy" id="538378"/>
    <lineage>
        <taxon>Bacteria</taxon>
        <taxon>Pseudomonadati</taxon>
        <taxon>Pseudomonadota</taxon>
        <taxon>Alphaproteobacteria</taxon>
        <taxon>Hyphomicrobiales</taxon>
        <taxon>Rhizobiaceae</taxon>
        <taxon>Rhizobium/Agrobacterium group</taxon>
        <taxon>Rhizobium</taxon>
    </lineage>
</organism>
<feature type="transmembrane region" description="Helical" evidence="6">
    <location>
        <begin position="360"/>
        <end position="381"/>
    </location>
</feature>
<dbReference type="InterPro" id="IPR002528">
    <property type="entry name" value="MATE_fam"/>
</dbReference>
<feature type="transmembrane region" description="Helical" evidence="6">
    <location>
        <begin position="139"/>
        <end position="162"/>
    </location>
</feature>
<evidence type="ECO:0000313" key="7">
    <source>
        <dbReference type="EMBL" id="THV33011.1"/>
    </source>
</evidence>
<dbReference type="Pfam" id="PF01554">
    <property type="entry name" value="MatE"/>
    <property type="match status" value="2"/>
</dbReference>
<evidence type="ECO:0000256" key="4">
    <source>
        <dbReference type="ARBA" id="ARBA00022989"/>
    </source>
</evidence>
<dbReference type="GO" id="GO:0005886">
    <property type="term" value="C:plasma membrane"/>
    <property type="evidence" value="ECO:0007669"/>
    <property type="project" value="TreeGrafter"/>
</dbReference>
<protein>
    <submittedName>
        <fullName evidence="7">MATE family efflux transporter</fullName>
    </submittedName>
</protein>
<dbReference type="InterPro" id="IPR044644">
    <property type="entry name" value="DinF-like"/>
</dbReference>
<evidence type="ECO:0000256" key="6">
    <source>
        <dbReference type="SAM" id="Phobius"/>
    </source>
</evidence>
<dbReference type="PANTHER" id="PTHR42893">
    <property type="entry name" value="PROTEIN DETOXIFICATION 44, CHLOROPLASTIC-RELATED"/>
    <property type="match status" value="1"/>
</dbReference>
<proteinExistence type="inferred from homology"/>
<keyword evidence="5 6" id="KW-0472">Membrane</keyword>
<comment type="caution">
    <text evidence="7">The sequence shown here is derived from an EMBL/GenBank/DDBJ whole genome shotgun (WGS) entry which is preliminary data.</text>
</comment>
<gene>
    <name evidence="7" type="ORF">FAA86_19170</name>
</gene>
<feature type="transmembrane region" description="Helical" evidence="6">
    <location>
        <begin position="393"/>
        <end position="411"/>
    </location>
</feature>
<reference evidence="7 8" key="1">
    <citation type="submission" date="2019-04" db="EMBL/GenBank/DDBJ databases">
        <title>genome sequence of strain W3.</title>
        <authorList>
            <person name="Gao J."/>
            <person name="Sun J."/>
        </authorList>
    </citation>
    <scope>NUCLEOTIDE SEQUENCE [LARGE SCALE GENOMIC DNA]</scope>
    <source>
        <strain evidence="7 8">W3</strain>
    </source>
</reference>
<dbReference type="NCBIfam" id="TIGR00797">
    <property type="entry name" value="matE"/>
    <property type="match status" value="1"/>
</dbReference>
<comment type="similarity">
    <text evidence="2">Belongs to the multi antimicrobial extrusion (MATE) (TC 2.A.66.1) family.</text>
</comment>
<feature type="transmembrane region" description="Helical" evidence="6">
    <location>
        <begin position="323"/>
        <end position="348"/>
    </location>
</feature>
<feature type="transmembrane region" description="Helical" evidence="6">
    <location>
        <begin position="271"/>
        <end position="291"/>
    </location>
</feature>
<evidence type="ECO:0000256" key="1">
    <source>
        <dbReference type="ARBA" id="ARBA00004141"/>
    </source>
</evidence>
<keyword evidence="4 6" id="KW-1133">Transmembrane helix</keyword>
<dbReference type="AlphaFoldDB" id="A0A4S8PRY7"/>
<dbReference type="CDD" id="cd13136">
    <property type="entry name" value="MATE_DinF_like"/>
    <property type="match status" value="1"/>
</dbReference>
<name>A0A4S8PRY7_9HYPH</name>
<feature type="transmembrane region" description="Helical" evidence="6">
    <location>
        <begin position="198"/>
        <end position="221"/>
    </location>
</feature>
<dbReference type="Proteomes" id="UP000307378">
    <property type="component" value="Unassembled WGS sequence"/>
</dbReference>
<evidence type="ECO:0000256" key="2">
    <source>
        <dbReference type="ARBA" id="ARBA00010199"/>
    </source>
</evidence>
<feature type="transmembrane region" description="Helical" evidence="6">
    <location>
        <begin position="93"/>
        <end position="119"/>
    </location>
</feature>
<dbReference type="RefSeq" id="WP_136542706.1">
    <property type="nucleotide sequence ID" value="NZ_STGU01000012.1"/>
</dbReference>
<evidence type="ECO:0000256" key="3">
    <source>
        <dbReference type="ARBA" id="ARBA00022692"/>
    </source>
</evidence>
<dbReference type="EMBL" id="STGU01000012">
    <property type="protein sequence ID" value="THV33011.1"/>
    <property type="molecule type" value="Genomic_DNA"/>
</dbReference>